<evidence type="ECO:0000256" key="9">
    <source>
        <dbReference type="ARBA" id="ARBA00048367"/>
    </source>
</evidence>
<dbReference type="Gene3D" id="1.10.510.10">
    <property type="entry name" value="Transferase(Phosphotransferase) domain 1"/>
    <property type="match status" value="1"/>
</dbReference>
<protein>
    <recommendedName>
        <fullName evidence="2">cyclin-dependent kinase</fullName>
        <ecNumber evidence="2">2.7.11.22</ecNumber>
    </recommendedName>
</protein>
<feature type="domain" description="Protein kinase" evidence="11">
    <location>
        <begin position="69"/>
        <end position="353"/>
    </location>
</feature>
<accession>A0A9P6X6F8</accession>
<dbReference type="GO" id="GO:0005524">
    <property type="term" value="F:ATP binding"/>
    <property type="evidence" value="ECO:0007669"/>
    <property type="project" value="UniProtKB-KW"/>
</dbReference>
<feature type="compositionally biased region" description="Basic and acidic residues" evidence="10">
    <location>
        <begin position="34"/>
        <end position="47"/>
    </location>
</feature>
<feature type="compositionally biased region" description="Basic and acidic residues" evidence="10">
    <location>
        <begin position="1"/>
        <end position="25"/>
    </location>
</feature>
<keyword evidence="6" id="KW-0418">Kinase</keyword>
<dbReference type="InterPro" id="IPR045267">
    <property type="entry name" value="CDK11/PITSLRE_STKc"/>
</dbReference>
<dbReference type="InterPro" id="IPR050108">
    <property type="entry name" value="CDK"/>
</dbReference>
<dbReference type="Proteomes" id="UP000716291">
    <property type="component" value="Unassembled WGS sequence"/>
</dbReference>
<organism evidence="12 13">
    <name type="scientific">Rhizopus oryzae</name>
    <name type="common">Mucormycosis agent</name>
    <name type="synonym">Rhizopus arrhizus var. delemar</name>
    <dbReference type="NCBI Taxonomy" id="64495"/>
    <lineage>
        <taxon>Eukaryota</taxon>
        <taxon>Fungi</taxon>
        <taxon>Fungi incertae sedis</taxon>
        <taxon>Mucoromycota</taxon>
        <taxon>Mucoromycotina</taxon>
        <taxon>Mucoromycetes</taxon>
        <taxon>Mucorales</taxon>
        <taxon>Mucorineae</taxon>
        <taxon>Rhizopodaceae</taxon>
        <taxon>Rhizopus</taxon>
    </lineage>
</organism>
<dbReference type="PANTHER" id="PTHR24056:SF107">
    <property type="entry name" value="CYCLIN-DEPENDENT KINASE 11A-RELATED"/>
    <property type="match status" value="1"/>
</dbReference>
<evidence type="ECO:0000256" key="6">
    <source>
        <dbReference type="ARBA" id="ARBA00022777"/>
    </source>
</evidence>
<dbReference type="PROSITE" id="PS00108">
    <property type="entry name" value="PROTEIN_KINASE_ST"/>
    <property type="match status" value="1"/>
</dbReference>
<evidence type="ECO:0000256" key="4">
    <source>
        <dbReference type="ARBA" id="ARBA00022679"/>
    </source>
</evidence>
<dbReference type="EMBL" id="JAANQT010001233">
    <property type="protein sequence ID" value="KAG1305992.1"/>
    <property type="molecule type" value="Genomic_DNA"/>
</dbReference>
<keyword evidence="3" id="KW-0723">Serine/threonine-protein kinase</keyword>
<feature type="region of interest" description="Disordered" evidence="10">
    <location>
        <begin position="369"/>
        <end position="402"/>
    </location>
</feature>
<evidence type="ECO:0000256" key="1">
    <source>
        <dbReference type="ARBA" id="ARBA00006485"/>
    </source>
</evidence>
<dbReference type="EC" id="2.7.11.22" evidence="2"/>
<comment type="similarity">
    <text evidence="1">Belongs to the protein kinase superfamily. CMGC Ser/Thr protein kinase family. CDC2/CDKX subfamily.</text>
</comment>
<dbReference type="FunFam" id="1.10.510.10:FF:000211">
    <property type="entry name" value="Cyclin-dependent kinase G-2"/>
    <property type="match status" value="1"/>
</dbReference>
<gene>
    <name evidence="12" type="ORF">G6F64_007938</name>
</gene>
<evidence type="ECO:0000256" key="8">
    <source>
        <dbReference type="ARBA" id="ARBA00047811"/>
    </source>
</evidence>
<dbReference type="GO" id="GO:0007346">
    <property type="term" value="P:regulation of mitotic cell cycle"/>
    <property type="evidence" value="ECO:0007669"/>
    <property type="project" value="TreeGrafter"/>
</dbReference>
<dbReference type="Gene3D" id="3.30.200.20">
    <property type="entry name" value="Phosphorylase Kinase, domain 1"/>
    <property type="match status" value="1"/>
</dbReference>
<evidence type="ECO:0000256" key="2">
    <source>
        <dbReference type="ARBA" id="ARBA00012425"/>
    </source>
</evidence>
<dbReference type="InterPro" id="IPR000719">
    <property type="entry name" value="Prot_kinase_dom"/>
</dbReference>
<dbReference type="PANTHER" id="PTHR24056">
    <property type="entry name" value="CELL DIVISION PROTEIN KINASE"/>
    <property type="match status" value="1"/>
</dbReference>
<evidence type="ECO:0000256" key="7">
    <source>
        <dbReference type="ARBA" id="ARBA00022840"/>
    </source>
</evidence>
<evidence type="ECO:0000313" key="12">
    <source>
        <dbReference type="EMBL" id="KAG1305992.1"/>
    </source>
</evidence>
<proteinExistence type="inferred from homology"/>
<comment type="catalytic activity">
    <reaction evidence="8">
        <text>L-threonyl-[protein] + ATP = O-phospho-L-threonyl-[protein] + ADP + H(+)</text>
        <dbReference type="Rhea" id="RHEA:46608"/>
        <dbReference type="Rhea" id="RHEA-COMP:11060"/>
        <dbReference type="Rhea" id="RHEA-COMP:11605"/>
        <dbReference type="ChEBI" id="CHEBI:15378"/>
        <dbReference type="ChEBI" id="CHEBI:30013"/>
        <dbReference type="ChEBI" id="CHEBI:30616"/>
        <dbReference type="ChEBI" id="CHEBI:61977"/>
        <dbReference type="ChEBI" id="CHEBI:456216"/>
        <dbReference type="EC" id="2.7.11.22"/>
    </reaction>
</comment>
<dbReference type="SUPFAM" id="SSF56112">
    <property type="entry name" value="Protein kinase-like (PK-like)"/>
    <property type="match status" value="1"/>
</dbReference>
<dbReference type="PROSITE" id="PS50011">
    <property type="entry name" value="PROTEIN_KINASE_DOM"/>
    <property type="match status" value="1"/>
</dbReference>
<dbReference type="SMART" id="SM00220">
    <property type="entry name" value="S_TKc"/>
    <property type="match status" value="1"/>
</dbReference>
<keyword evidence="5" id="KW-0547">Nucleotide-binding</keyword>
<dbReference type="Pfam" id="PF00069">
    <property type="entry name" value="Pkinase"/>
    <property type="match status" value="1"/>
</dbReference>
<dbReference type="InterPro" id="IPR008271">
    <property type="entry name" value="Ser/Thr_kinase_AS"/>
</dbReference>
<dbReference type="CDD" id="cd07843">
    <property type="entry name" value="STKc_CDC2L1"/>
    <property type="match status" value="1"/>
</dbReference>
<sequence>MSETIKKSRWLSDEDDTKEEKQEKNTKKRKQNKPKVERQSEPEESVSRPKRPVQTAYPYLRECRHVDCYERLNHIEEGSYGIVYRARDKETGDIVALKKLKLQLTQGGFPVTSLREIHALVNIKHTNIVNVREIVMGNHMDQVFIVMDFIEHDLKGLMQDMRAPFLQSEIKTLMIQLLSAVALMHDNWVIHRDLKTSNLLLNNRGEIKVADFGLARKYGSPMGHMTQLVVTLWYRAPELLLGGKEYTTAIDMWSVGCIFAELLNNEPLLPGRSELDQLDRIFKLLGSPSEEIWPGYLELPHAKNISPIYQPYSNLRSKFTNLTQAGLDLLSKFLTYDPAKRITAEQALKHPYFTEAPAPKDPALFPTWPSKGSGHKKRAFSPSAPAAAHGKHDEDAGLEGTIFGGQSDTAGFRLKLG</sequence>
<comment type="caution">
    <text evidence="12">The sequence shown here is derived from an EMBL/GenBank/DDBJ whole genome shotgun (WGS) entry which is preliminary data.</text>
</comment>
<comment type="catalytic activity">
    <reaction evidence="9">
        <text>L-seryl-[protein] + ATP = O-phospho-L-seryl-[protein] + ADP + H(+)</text>
        <dbReference type="Rhea" id="RHEA:17989"/>
        <dbReference type="Rhea" id="RHEA-COMP:9863"/>
        <dbReference type="Rhea" id="RHEA-COMP:11604"/>
        <dbReference type="ChEBI" id="CHEBI:15378"/>
        <dbReference type="ChEBI" id="CHEBI:29999"/>
        <dbReference type="ChEBI" id="CHEBI:30616"/>
        <dbReference type="ChEBI" id="CHEBI:83421"/>
        <dbReference type="ChEBI" id="CHEBI:456216"/>
        <dbReference type="EC" id="2.7.11.22"/>
    </reaction>
</comment>
<evidence type="ECO:0000256" key="10">
    <source>
        <dbReference type="SAM" id="MobiDB-lite"/>
    </source>
</evidence>
<dbReference type="InterPro" id="IPR011009">
    <property type="entry name" value="Kinase-like_dom_sf"/>
</dbReference>
<dbReference type="OrthoDB" id="1732493at2759"/>
<dbReference type="GO" id="GO:0004693">
    <property type="term" value="F:cyclin-dependent protein serine/threonine kinase activity"/>
    <property type="evidence" value="ECO:0007669"/>
    <property type="project" value="UniProtKB-EC"/>
</dbReference>
<keyword evidence="4" id="KW-0808">Transferase</keyword>
<dbReference type="FunFam" id="3.30.200.20:FF:000054">
    <property type="entry name" value="Cyclin-dependent kinase 11B"/>
    <property type="match status" value="1"/>
</dbReference>
<evidence type="ECO:0000256" key="5">
    <source>
        <dbReference type="ARBA" id="ARBA00022741"/>
    </source>
</evidence>
<feature type="region of interest" description="Disordered" evidence="10">
    <location>
        <begin position="1"/>
        <end position="53"/>
    </location>
</feature>
<reference evidence="12" key="1">
    <citation type="journal article" date="2020" name="Microb. Genom.">
        <title>Genetic diversity of clinical and environmental Mucorales isolates obtained from an investigation of mucormycosis cases among solid organ transplant recipients.</title>
        <authorList>
            <person name="Nguyen M.H."/>
            <person name="Kaul D."/>
            <person name="Muto C."/>
            <person name="Cheng S.J."/>
            <person name="Richter R.A."/>
            <person name="Bruno V.M."/>
            <person name="Liu G."/>
            <person name="Beyhan S."/>
            <person name="Sundermann A.J."/>
            <person name="Mounaud S."/>
            <person name="Pasculle A.W."/>
            <person name="Nierman W.C."/>
            <person name="Driscoll E."/>
            <person name="Cumbie R."/>
            <person name="Clancy C.J."/>
            <person name="Dupont C.L."/>
        </authorList>
    </citation>
    <scope>NUCLEOTIDE SEQUENCE</scope>
    <source>
        <strain evidence="12">GL11</strain>
    </source>
</reference>
<dbReference type="GO" id="GO:0005634">
    <property type="term" value="C:nucleus"/>
    <property type="evidence" value="ECO:0007669"/>
    <property type="project" value="TreeGrafter"/>
</dbReference>
<evidence type="ECO:0000259" key="11">
    <source>
        <dbReference type="PROSITE" id="PS50011"/>
    </source>
</evidence>
<name>A0A9P6X6F8_RHIOR</name>
<dbReference type="AlphaFoldDB" id="A0A9P6X6F8"/>
<evidence type="ECO:0000256" key="3">
    <source>
        <dbReference type="ARBA" id="ARBA00022527"/>
    </source>
</evidence>
<keyword evidence="7" id="KW-0067">ATP-binding</keyword>
<keyword evidence="13" id="KW-1185">Reference proteome</keyword>
<evidence type="ECO:0000313" key="13">
    <source>
        <dbReference type="Proteomes" id="UP000716291"/>
    </source>
</evidence>